<dbReference type="PRINTS" id="PR00598">
    <property type="entry name" value="HTHMARR"/>
</dbReference>
<proteinExistence type="predicted"/>
<keyword evidence="3" id="KW-0804">Transcription</keyword>
<reference evidence="5" key="2">
    <citation type="journal article" date="2014" name="ISME J.">
        <title>Microbial stratification in low pH oxic and suboxic macroscopic growths along an acid mine drainage.</title>
        <authorList>
            <person name="Mendez-Garcia C."/>
            <person name="Mesa V."/>
            <person name="Sprenger R.R."/>
            <person name="Richter M."/>
            <person name="Diez M.S."/>
            <person name="Solano J."/>
            <person name="Bargiela R."/>
            <person name="Golyshina O.V."/>
            <person name="Manteca A."/>
            <person name="Ramos J.L."/>
            <person name="Gallego J.R."/>
            <person name="Llorente I."/>
            <person name="Martins Dos Santos V.A."/>
            <person name="Jensen O.N."/>
            <person name="Pelaez A.I."/>
            <person name="Sanchez J."/>
            <person name="Ferrer M."/>
        </authorList>
    </citation>
    <scope>NUCLEOTIDE SEQUENCE</scope>
</reference>
<dbReference type="InterPro" id="IPR036388">
    <property type="entry name" value="WH-like_DNA-bd_sf"/>
</dbReference>
<keyword evidence="2" id="KW-0238">DNA-binding</keyword>
<dbReference type="AlphaFoldDB" id="T1CX61"/>
<sequence>RRANWPNAPPLDKVAVSRALARLATAGRVLRRTHRGDKRRSVLRLSARGWAIHDVVAPRARAHERELLARLDAGERECLERIIDKLLGAAPTA</sequence>
<comment type="caution">
    <text evidence="5">The sequence shown here is derived from an EMBL/GenBank/DDBJ whole genome shotgun (WGS) entry which is preliminary data.</text>
</comment>
<evidence type="ECO:0000313" key="5">
    <source>
        <dbReference type="EMBL" id="EQD73844.1"/>
    </source>
</evidence>
<dbReference type="GO" id="GO:0003700">
    <property type="term" value="F:DNA-binding transcription factor activity"/>
    <property type="evidence" value="ECO:0007669"/>
    <property type="project" value="InterPro"/>
</dbReference>
<dbReference type="PROSITE" id="PS50995">
    <property type="entry name" value="HTH_MARR_2"/>
    <property type="match status" value="1"/>
</dbReference>
<dbReference type="Gene3D" id="1.10.10.10">
    <property type="entry name" value="Winged helix-like DNA-binding domain superfamily/Winged helix DNA-binding domain"/>
    <property type="match status" value="1"/>
</dbReference>
<gene>
    <name evidence="5" type="ORF">B1B_03007</name>
</gene>
<dbReference type="EMBL" id="AUZY01001814">
    <property type="protein sequence ID" value="EQD73844.1"/>
    <property type="molecule type" value="Genomic_DNA"/>
</dbReference>
<keyword evidence="1" id="KW-0805">Transcription regulation</keyword>
<evidence type="ECO:0000256" key="2">
    <source>
        <dbReference type="ARBA" id="ARBA00023125"/>
    </source>
</evidence>
<reference evidence="5" key="1">
    <citation type="submission" date="2013-08" db="EMBL/GenBank/DDBJ databases">
        <authorList>
            <person name="Mendez C."/>
            <person name="Richter M."/>
            <person name="Ferrer M."/>
            <person name="Sanchez J."/>
        </authorList>
    </citation>
    <scope>NUCLEOTIDE SEQUENCE</scope>
</reference>
<dbReference type="InterPro" id="IPR052067">
    <property type="entry name" value="Metal_resp_HTH_trans_reg"/>
</dbReference>
<evidence type="ECO:0000256" key="3">
    <source>
        <dbReference type="ARBA" id="ARBA00023163"/>
    </source>
</evidence>
<name>T1CX61_9ZZZZ</name>
<organism evidence="5">
    <name type="scientific">mine drainage metagenome</name>
    <dbReference type="NCBI Taxonomy" id="410659"/>
    <lineage>
        <taxon>unclassified sequences</taxon>
        <taxon>metagenomes</taxon>
        <taxon>ecological metagenomes</taxon>
    </lineage>
</organism>
<dbReference type="PANTHER" id="PTHR35790">
    <property type="entry name" value="HTH-TYPE TRANSCRIPTIONAL REGULATOR PCHR"/>
    <property type="match status" value="1"/>
</dbReference>
<feature type="non-terminal residue" evidence="5">
    <location>
        <position position="1"/>
    </location>
</feature>
<dbReference type="InterPro" id="IPR036390">
    <property type="entry name" value="WH_DNA-bd_sf"/>
</dbReference>
<dbReference type="InterPro" id="IPR000835">
    <property type="entry name" value="HTH_MarR-typ"/>
</dbReference>
<dbReference type="GO" id="GO:0003677">
    <property type="term" value="F:DNA binding"/>
    <property type="evidence" value="ECO:0007669"/>
    <property type="project" value="UniProtKB-KW"/>
</dbReference>
<protein>
    <submittedName>
        <fullName evidence="5">Transcriptional regulator marR/emrR family</fullName>
    </submittedName>
</protein>
<evidence type="ECO:0000256" key="1">
    <source>
        <dbReference type="ARBA" id="ARBA00023015"/>
    </source>
</evidence>
<dbReference type="SUPFAM" id="SSF46785">
    <property type="entry name" value="Winged helix' DNA-binding domain"/>
    <property type="match status" value="1"/>
</dbReference>
<feature type="domain" description="HTH marR-type" evidence="4">
    <location>
        <begin position="1"/>
        <end position="88"/>
    </location>
</feature>
<dbReference type="PANTHER" id="PTHR35790:SF4">
    <property type="entry name" value="HTH-TYPE TRANSCRIPTIONAL REGULATOR PCHR"/>
    <property type="match status" value="1"/>
</dbReference>
<evidence type="ECO:0000259" key="4">
    <source>
        <dbReference type="PROSITE" id="PS50995"/>
    </source>
</evidence>
<accession>T1CX61</accession>